<evidence type="ECO:0008006" key="3">
    <source>
        <dbReference type="Google" id="ProtNLM"/>
    </source>
</evidence>
<keyword evidence="2" id="KW-1185">Reference proteome</keyword>
<comment type="caution">
    <text evidence="1">The sequence shown here is derived from an EMBL/GenBank/DDBJ whole genome shotgun (WGS) entry which is preliminary data.</text>
</comment>
<organism evidence="1 2">
    <name type="scientific">Asaia lannensis NBRC 102526</name>
    <dbReference type="NCBI Taxonomy" id="1307926"/>
    <lineage>
        <taxon>Bacteria</taxon>
        <taxon>Pseudomonadati</taxon>
        <taxon>Pseudomonadota</taxon>
        <taxon>Alphaproteobacteria</taxon>
        <taxon>Acetobacterales</taxon>
        <taxon>Acetobacteraceae</taxon>
        <taxon>Asaia</taxon>
    </lineage>
</organism>
<gene>
    <name evidence="1" type="ORF">NF685_07195</name>
</gene>
<dbReference type="RefSeq" id="WP_252849141.1">
    <property type="nucleotide sequence ID" value="NZ_BAPW01000010.1"/>
</dbReference>
<name>A0ABT1CHY0_9PROT</name>
<protein>
    <recommendedName>
        <fullName evidence="3">Glycosyltransferase</fullName>
    </recommendedName>
</protein>
<accession>A0ABT1CHY0</accession>
<evidence type="ECO:0000313" key="1">
    <source>
        <dbReference type="EMBL" id="MCO6159808.1"/>
    </source>
</evidence>
<proteinExistence type="predicted"/>
<dbReference type="EMBL" id="JAMXQU010000004">
    <property type="protein sequence ID" value="MCO6159808.1"/>
    <property type="molecule type" value="Genomic_DNA"/>
</dbReference>
<reference evidence="1 2" key="1">
    <citation type="submission" date="2022-06" db="EMBL/GenBank/DDBJ databases">
        <title>Whole-genome of Asaia lannensis strain LMG 27011T.</title>
        <authorList>
            <person name="Sombolestani A."/>
        </authorList>
    </citation>
    <scope>NUCLEOTIDE SEQUENCE [LARGE SCALE GENOMIC DNA]</scope>
    <source>
        <strain evidence="1 2">NBRC 102526</strain>
    </source>
</reference>
<dbReference type="Proteomes" id="UP001523401">
    <property type="component" value="Unassembled WGS sequence"/>
</dbReference>
<sequence>MTDILLSWHGAIVCRQGGMLLPASIEDVVAGRAQPVEIASGHDLPFELVPAGFENDMPVMALRAGPLHISCREGKTFLAVGHCAAWEHFLIIDAGILPSLTAACAHNWLLESGEILRPRLEAFVFVLGEARIPLHLLCLSCDGEIMHLDNHAQAVRWPSPAFDRAIASILPILGRVGSDQGCGRSPWADPLDLSRQLLLTMTDVTEIRHLFFLARLCLLIGLDDEAALCIAALQGTSYEIEALALSALHARMLGDEIGCTKALNDIADIIEGASSCSDAFSPSEFRECLGRPFCHASLWPHLEKMLGRPLDPGFDDLLVPERLPPQLDFQSHSLYTARLEEKWGHCPADKRQVFLDEERRLNGQSHSLALLEGHKAWLEGERDKADAHYSMARSLSRANKRYVAHFNAGLYTWRSSEPFDPGPRPLNIDSWRWYGMPQNRAGEKAEKKLVLAVGCDQRYFAFLPRLIASLIQACIQAERPDWLQPGSIQLVVGLAGGTDRHVGFLAAVSDALQRHRSPVALAFAQGSLRHCDPASFSCLRYLLLPEVTRLMSGPVMTLDADALFPADFVALADALTRDFDYGFRLYAYDRDGRQIAGEPWGFGAGVSYFGETALVPVIAQELHDYIVGTYHSSNPTNWCIDQCALSTVYHRHIAPRWNALRIRFMDDPPPIVLMPHHLGMDKKAFSQWDEIVPMSVIYRDLGLDPDVADALSTLD</sequence>
<evidence type="ECO:0000313" key="2">
    <source>
        <dbReference type="Proteomes" id="UP001523401"/>
    </source>
</evidence>